<name>A0A2W5PVW5_RHOSU</name>
<dbReference type="Gene3D" id="1.50.10.100">
    <property type="entry name" value="Chondroitin AC/alginate lyase"/>
    <property type="match status" value="1"/>
</dbReference>
<evidence type="ECO:0000313" key="4">
    <source>
        <dbReference type="Proteomes" id="UP000249185"/>
    </source>
</evidence>
<comment type="subcellular location">
    <subcellularLocation>
        <location evidence="1">Cell envelope</location>
    </subcellularLocation>
</comment>
<dbReference type="Gene3D" id="2.70.98.70">
    <property type="match status" value="1"/>
</dbReference>
<dbReference type="GO" id="GO:0030313">
    <property type="term" value="C:cell envelope"/>
    <property type="evidence" value="ECO:0007669"/>
    <property type="project" value="UniProtKB-SubCell"/>
</dbReference>
<dbReference type="Proteomes" id="UP000249185">
    <property type="component" value="Unassembled WGS sequence"/>
</dbReference>
<accession>A0A2W5PVW5</accession>
<protein>
    <submittedName>
        <fullName evidence="3">Heparinase</fullName>
    </submittedName>
</protein>
<evidence type="ECO:0000313" key="3">
    <source>
        <dbReference type="EMBL" id="PZQ48957.1"/>
    </source>
</evidence>
<reference evidence="3 4" key="1">
    <citation type="submission" date="2017-08" db="EMBL/GenBank/DDBJ databases">
        <title>Infants hospitalized years apart are colonized by the same room-sourced microbial strains.</title>
        <authorList>
            <person name="Brooks B."/>
            <person name="Olm M.R."/>
            <person name="Firek B.A."/>
            <person name="Baker R."/>
            <person name="Thomas B.C."/>
            <person name="Morowitz M.J."/>
            <person name="Banfield J.F."/>
        </authorList>
    </citation>
    <scope>NUCLEOTIDE SEQUENCE [LARGE SCALE GENOMIC DNA]</scope>
    <source>
        <strain evidence="3">S2_005_002_R2_34</strain>
    </source>
</reference>
<gene>
    <name evidence="3" type="ORF">DI556_12440</name>
</gene>
<evidence type="ECO:0000259" key="2">
    <source>
        <dbReference type="Pfam" id="PF07940"/>
    </source>
</evidence>
<dbReference type="AlphaFoldDB" id="A0A2W5PVW5"/>
<dbReference type="EMBL" id="QFPW01000009">
    <property type="protein sequence ID" value="PZQ48957.1"/>
    <property type="molecule type" value="Genomic_DNA"/>
</dbReference>
<dbReference type="GO" id="GO:0016829">
    <property type="term" value="F:lyase activity"/>
    <property type="evidence" value="ECO:0007669"/>
    <property type="project" value="InterPro"/>
</dbReference>
<feature type="domain" description="Heparinase II/III-like C-terminal" evidence="2">
    <location>
        <begin position="318"/>
        <end position="567"/>
    </location>
</feature>
<evidence type="ECO:0000256" key="1">
    <source>
        <dbReference type="ARBA" id="ARBA00004196"/>
    </source>
</evidence>
<dbReference type="InterPro" id="IPR008929">
    <property type="entry name" value="Chondroitin_lyas"/>
</dbReference>
<proteinExistence type="predicted"/>
<dbReference type="Pfam" id="PF07940">
    <property type="entry name" value="Hepar_II_III_C"/>
    <property type="match status" value="1"/>
</dbReference>
<comment type="caution">
    <text evidence="3">The sequence shown here is derived from an EMBL/GenBank/DDBJ whole genome shotgun (WGS) entry which is preliminary data.</text>
</comment>
<organism evidence="3 4">
    <name type="scientific">Rhodovulum sulfidophilum</name>
    <name type="common">Rhodobacter sulfidophilus</name>
    <dbReference type="NCBI Taxonomy" id="35806"/>
    <lineage>
        <taxon>Bacteria</taxon>
        <taxon>Pseudomonadati</taxon>
        <taxon>Pseudomonadota</taxon>
        <taxon>Alphaproteobacteria</taxon>
        <taxon>Rhodobacterales</taxon>
        <taxon>Paracoccaceae</taxon>
        <taxon>Rhodovulum</taxon>
    </lineage>
</organism>
<sequence length="588" mass="63430">MARSPLFLKALGARLTRPGDRLRNRVRASRAKLGAKPRVAETLPEPTFLGDVDRGERLVAGSWPALEGLVVEVGTGSIWDAPLRSGTVANRLEGARQTGDWLDDLAALGTKAARQRAQSWTWDWIRHYGAGSGPGWRPDWAGARAMRWTAHSEMLTHGVEQSGVDRFWRALAAHRRYLTLAWDEAPEGLPRLRALAGLVWIGRVLPSREDADAAELLGALAGDYVGPEGAVPSRAPEDLAEAVILLTWTARILESGGAKASAEHLAAIARAVPVIRALRFADGRLARFHGGGPGVPERLDLALAELRLATREKPRLPMGFARLAGGRLALAMDAAPPPSEGEGALTAHAATLAFEMTVGRQPFVVNAGPGEVFGRDWAHLCRQTAAQSTVEVDGQSSARIEGRDFAARTFGERLESGPTLVSVRQAQDATGMWLLATQDGYVATHGLLHERRIFVEAAGREARGEEILSVTDARARARFDRAAARGPVAFAVRFHLHPTIRAELDTYRGQVALAFPSGEAWVFRAGGGVIELEDSIYFDRAAARPAATKQVVVRARVVEYLGQVTWSFGRTAEAPRASDPLAWGPEGV</sequence>
<dbReference type="InterPro" id="IPR012480">
    <property type="entry name" value="Hepar_II_III_C"/>
</dbReference>